<keyword evidence="2" id="KW-1185">Reference proteome</keyword>
<dbReference type="EMBL" id="PVQB02000512">
    <property type="protein sequence ID" value="KAF4336215.1"/>
    <property type="molecule type" value="Genomic_DNA"/>
</dbReference>
<sequence length="326" mass="35927">MAISQDNASEAAHAANIISEFVAHEQVRTLSDLHRALFGSATTKKQLKIQPNQNSVAVVVLCGSAILSIVDTVISLVVKLVETPADSEAGDKHVVLVICGGIGHSTQLLYDAVARHPRYNSIASQVPGQPEARVFQTIIEQFFHLEVEKDDPTHAQSGRTQRLTILVEDASTNCALNAEYTRIVLDEHGYTSPYSIVVAQDPTMCRRTVAGFEQVYSDKKNDAPALTGWPTFVPRVVTQDTITQNQANSLTSYLRYDIAMWHDSQINGLWSMERFMSLLIGEIPRMRDDNAGYGPRGKGSIAHIDIPQYVEDAWRVLGDVLGQKGR</sequence>
<reference evidence="1" key="1">
    <citation type="journal article" date="2017" name="Mycologia">
        <title>Fusarium algeriense, sp. nov., a novel toxigenic crown rot pathogen of durum wheat from Algeria is nested in the Fusarium burgessii species complex.</title>
        <authorList>
            <person name="Laraba I."/>
            <person name="Keddad A."/>
            <person name="Boureghda H."/>
            <person name="Abdallah N."/>
            <person name="Vaughan M.M."/>
            <person name="Proctor R.H."/>
            <person name="Busman M."/>
            <person name="O'Donnell K."/>
        </authorList>
    </citation>
    <scope>NUCLEOTIDE SEQUENCE</scope>
    <source>
        <strain evidence="1">NRRL 25174</strain>
    </source>
</reference>
<dbReference type="OrthoDB" id="17725at2759"/>
<dbReference type="GO" id="GO:0005886">
    <property type="term" value="C:plasma membrane"/>
    <property type="evidence" value="ECO:0007669"/>
    <property type="project" value="TreeGrafter"/>
</dbReference>
<dbReference type="PANTHER" id="PTHR30336:SF20">
    <property type="entry name" value="DUF218 DOMAIN-CONTAINING PROTEIN"/>
    <property type="match status" value="1"/>
</dbReference>
<gene>
    <name evidence="1" type="ORF">FBEOM_9941</name>
</gene>
<proteinExistence type="predicted"/>
<reference evidence="1" key="2">
    <citation type="submission" date="2020-02" db="EMBL/GenBank/DDBJ databases">
        <title>Identification and distribution of gene clusters putatively required for synthesis of sphingolipid metabolism inhibitors in phylogenetically diverse species of the filamentous fungus Fusarium.</title>
        <authorList>
            <person name="Kim H.-S."/>
            <person name="Busman M."/>
            <person name="Brown D.W."/>
            <person name="Divon H."/>
            <person name="Uhlig S."/>
            <person name="Proctor R.H."/>
        </authorList>
    </citation>
    <scope>NUCLEOTIDE SEQUENCE</scope>
    <source>
        <strain evidence="1">NRRL 25174</strain>
    </source>
</reference>
<dbReference type="InterPro" id="IPR014729">
    <property type="entry name" value="Rossmann-like_a/b/a_fold"/>
</dbReference>
<dbReference type="InterPro" id="IPR051599">
    <property type="entry name" value="Cell_Envelope_Assoc"/>
</dbReference>
<comment type="caution">
    <text evidence="1">The sequence shown here is derived from an EMBL/GenBank/DDBJ whole genome shotgun (WGS) entry which is preliminary data.</text>
</comment>
<evidence type="ECO:0000313" key="2">
    <source>
        <dbReference type="Proteomes" id="UP000730481"/>
    </source>
</evidence>
<dbReference type="Proteomes" id="UP000730481">
    <property type="component" value="Unassembled WGS sequence"/>
</dbReference>
<dbReference type="Gene3D" id="3.40.50.620">
    <property type="entry name" value="HUPs"/>
    <property type="match status" value="1"/>
</dbReference>
<organism evidence="1 2">
    <name type="scientific">Fusarium beomiforme</name>
    <dbReference type="NCBI Taxonomy" id="44412"/>
    <lineage>
        <taxon>Eukaryota</taxon>
        <taxon>Fungi</taxon>
        <taxon>Dikarya</taxon>
        <taxon>Ascomycota</taxon>
        <taxon>Pezizomycotina</taxon>
        <taxon>Sordariomycetes</taxon>
        <taxon>Hypocreomycetidae</taxon>
        <taxon>Hypocreales</taxon>
        <taxon>Nectriaceae</taxon>
        <taxon>Fusarium</taxon>
        <taxon>Fusarium burgessii species complex</taxon>
    </lineage>
</organism>
<dbReference type="PANTHER" id="PTHR30336">
    <property type="entry name" value="INNER MEMBRANE PROTEIN, PROBABLE PERMEASE"/>
    <property type="match status" value="1"/>
</dbReference>
<name>A0A9P5ACC8_9HYPO</name>
<evidence type="ECO:0000313" key="1">
    <source>
        <dbReference type="EMBL" id="KAF4336215.1"/>
    </source>
</evidence>
<accession>A0A9P5ACC8</accession>
<protein>
    <submittedName>
        <fullName evidence="1">DUF218 domain protein</fullName>
    </submittedName>
</protein>
<dbReference type="Gene3D" id="1.10.3620.10">
    <property type="entry name" value="YdcF like domain"/>
    <property type="match status" value="1"/>
</dbReference>
<dbReference type="AlphaFoldDB" id="A0A9P5ACC8"/>